<gene>
    <name evidence="8" type="ORF">LTR84_008462</name>
</gene>
<dbReference type="GO" id="GO:0005506">
    <property type="term" value="F:iron ion binding"/>
    <property type="evidence" value="ECO:0007669"/>
    <property type="project" value="InterPro"/>
</dbReference>
<dbReference type="Pfam" id="PF00067">
    <property type="entry name" value="p450"/>
    <property type="match status" value="1"/>
</dbReference>
<dbReference type="PRINTS" id="PR00385">
    <property type="entry name" value="P450"/>
</dbReference>
<evidence type="ECO:0000256" key="1">
    <source>
        <dbReference type="ARBA" id="ARBA00001971"/>
    </source>
</evidence>
<dbReference type="InterPro" id="IPR001128">
    <property type="entry name" value="Cyt_P450"/>
</dbReference>
<reference evidence="8 9" key="1">
    <citation type="submission" date="2023-08" db="EMBL/GenBank/DDBJ databases">
        <title>Black Yeasts Isolated from many extreme environments.</title>
        <authorList>
            <person name="Coleine C."/>
            <person name="Stajich J.E."/>
            <person name="Selbmann L."/>
        </authorList>
    </citation>
    <scope>NUCLEOTIDE SEQUENCE [LARGE SCALE GENOMIC DNA]</scope>
    <source>
        <strain evidence="8 9">CCFEE 5792</strain>
    </source>
</reference>
<keyword evidence="4 7" id="KW-0560">Oxidoreductase</keyword>
<keyword evidence="9" id="KW-1185">Reference proteome</keyword>
<sequence>MVSLLAWFALPFVALTLYRGYTFIHYYRIARALGIPIIITPISWQDDVWLLTWDNFKWIKRLPNFLSWWFEYSRFSWTQDHRWLPHEKYGDIFVICSPLGNEIMVNDPQACYDVQAHYKQWIKPQSLYDIFETFGRGVISANGDDWQRQRRIINPAFRESVHTSVWDESVKQATQMLEVRMNQHGGRGTIDEVRKDSVLIALHVLSSAGFGHTHDFSGGLRQVPEGHKKSFSESLMYLLSNILIVFLFDKIKPLAWMRPWKAVEIKDTVTEFRGYMKETVAYSRATTQGGGGGQANDIVGALIDADEAAKREEKIAPNSGYGGKPMHLTDDELYGNLYVFNLAGFETTANALTYTMPFLARNPEIQAWVGEEIDRVTNTGSQKEWTYEAAFPSLVRCLAVMVSELILSILHQLTHHQYETLRLWGPTPDVCRGAAGESQIIHVNGQDVVVPAGVYVSANFYGVHSDPRWWGKDSLEWNPKRWISVDPKTGQESIAQTPNGIPFLAWSIGPRICPGKKFSQVEFVAVISTVLKSYRIKPWIMGKMTTEEQARDALLEVVYDSENIITPKMRRPQDAGIMFVER</sequence>
<evidence type="ECO:0000256" key="7">
    <source>
        <dbReference type="RuleBase" id="RU000461"/>
    </source>
</evidence>
<comment type="similarity">
    <text evidence="2 7">Belongs to the cytochrome P450 family.</text>
</comment>
<evidence type="ECO:0000313" key="8">
    <source>
        <dbReference type="EMBL" id="KAK5046318.1"/>
    </source>
</evidence>
<dbReference type="GO" id="GO:0004497">
    <property type="term" value="F:monooxygenase activity"/>
    <property type="evidence" value="ECO:0007669"/>
    <property type="project" value="UniProtKB-KW"/>
</dbReference>
<dbReference type="SUPFAM" id="SSF48264">
    <property type="entry name" value="Cytochrome P450"/>
    <property type="match status" value="1"/>
</dbReference>
<name>A0AAV9N099_9EURO</name>
<accession>A0AAV9N099</accession>
<evidence type="ECO:0000256" key="5">
    <source>
        <dbReference type="ARBA" id="ARBA00023004"/>
    </source>
</evidence>
<evidence type="ECO:0000256" key="6">
    <source>
        <dbReference type="PIRSR" id="PIRSR602401-1"/>
    </source>
</evidence>
<dbReference type="GeneID" id="89976625"/>
<dbReference type="PANTHER" id="PTHR24305">
    <property type="entry name" value="CYTOCHROME P450"/>
    <property type="match status" value="1"/>
</dbReference>
<comment type="caution">
    <text evidence="8">The sequence shown here is derived from an EMBL/GenBank/DDBJ whole genome shotgun (WGS) entry which is preliminary data.</text>
</comment>
<evidence type="ECO:0000313" key="9">
    <source>
        <dbReference type="Proteomes" id="UP001358417"/>
    </source>
</evidence>
<keyword evidence="5 6" id="KW-0408">Iron</keyword>
<dbReference type="Gene3D" id="1.10.630.10">
    <property type="entry name" value="Cytochrome P450"/>
    <property type="match status" value="1"/>
</dbReference>
<proteinExistence type="inferred from homology"/>
<dbReference type="PANTHER" id="PTHR24305:SF166">
    <property type="entry name" value="CYTOCHROME P450 12A4, MITOCHONDRIAL-RELATED"/>
    <property type="match status" value="1"/>
</dbReference>
<dbReference type="GO" id="GO:0020037">
    <property type="term" value="F:heme binding"/>
    <property type="evidence" value="ECO:0007669"/>
    <property type="project" value="InterPro"/>
</dbReference>
<protein>
    <recommendedName>
        <fullName evidence="10">Cytochrome P450</fullName>
    </recommendedName>
</protein>
<comment type="cofactor">
    <cofactor evidence="1 6">
        <name>heme</name>
        <dbReference type="ChEBI" id="CHEBI:30413"/>
    </cofactor>
</comment>
<dbReference type="InterPro" id="IPR002401">
    <property type="entry name" value="Cyt_P450_E_grp-I"/>
</dbReference>
<evidence type="ECO:0000256" key="3">
    <source>
        <dbReference type="ARBA" id="ARBA00022723"/>
    </source>
</evidence>
<dbReference type="GO" id="GO:0016705">
    <property type="term" value="F:oxidoreductase activity, acting on paired donors, with incorporation or reduction of molecular oxygen"/>
    <property type="evidence" value="ECO:0007669"/>
    <property type="project" value="InterPro"/>
</dbReference>
<dbReference type="PRINTS" id="PR00463">
    <property type="entry name" value="EP450I"/>
</dbReference>
<evidence type="ECO:0000256" key="4">
    <source>
        <dbReference type="ARBA" id="ARBA00023002"/>
    </source>
</evidence>
<organism evidence="8 9">
    <name type="scientific">Exophiala bonariae</name>
    <dbReference type="NCBI Taxonomy" id="1690606"/>
    <lineage>
        <taxon>Eukaryota</taxon>
        <taxon>Fungi</taxon>
        <taxon>Dikarya</taxon>
        <taxon>Ascomycota</taxon>
        <taxon>Pezizomycotina</taxon>
        <taxon>Eurotiomycetes</taxon>
        <taxon>Chaetothyriomycetidae</taxon>
        <taxon>Chaetothyriales</taxon>
        <taxon>Herpotrichiellaceae</taxon>
        <taxon>Exophiala</taxon>
    </lineage>
</organism>
<keyword evidence="6 7" id="KW-0349">Heme</keyword>
<evidence type="ECO:0000256" key="2">
    <source>
        <dbReference type="ARBA" id="ARBA00010617"/>
    </source>
</evidence>
<feature type="binding site" description="axial binding residue" evidence="6">
    <location>
        <position position="513"/>
    </location>
    <ligand>
        <name>heme</name>
        <dbReference type="ChEBI" id="CHEBI:30413"/>
    </ligand>
    <ligandPart>
        <name>Fe</name>
        <dbReference type="ChEBI" id="CHEBI:18248"/>
    </ligandPart>
</feature>
<keyword evidence="3 6" id="KW-0479">Metal-binding</keyword>
<dbReference type="EMBL" id="JAVRRD010000031">
    <property type="protein sequence ID" value="KAK5046318.1"/>
    <property type="molecule type" value="Genomic_DNA"/>
</dbReference>
<dbReference type="PROSITE" id="PS00086">
    <property type="entry name" value="CYTOCHROME_P450"/>
    <property type="match status" value="1"/>
</dbReference>
<dbReference type="InterPro" id="IPR050121">
    <property type="entry name" value="Cytochrome_P450_monoxygenase"/>
</dbReference>
<keyword evidence="7" id="KW-0503">Monooxygenase</keyword>
<dbReference type="AlphaFoldDB" id="A0AAV9N099"/>
<dbReference type="InterPro" id="IPR036396">
    <property type="entry name" value="Cyt_P450_sf"/>
</dbReference>
<dbReference type="RefSeq" id="XP_064701912.1">
    <property type="nucleotide sequence ID" value="XM_064852007.1"/>
</dbReference>
<evidence type="ECO:0008006" key="10">
    <source>
        <dbReference type="Google" id="ProtNLM"/>
    </source>
</evidence>
<dbReference type="Proteomes" id="UP001358417">
    <property type="component" value="Unassembled WGS sequence"/>
</dbReference>
<dbReference type="InterPro" id="IPR017972">
    <property type="entry name" value="Cyt_P450_CS"/>
</dbReference>